<name>A0A7S3PVE7_9STRA</name>
<sequence length="267" mass="30578">MKISTKLRIIYAFTAFLSLFMLMWILVLPATVFLDTEKKDTIWNRIHQKAGFNILNSSPFMPPRILSKYDRQTLVQFTHQIPGAVWVACIPLQFHPSIRRTYLNFHRYVGRLFVTSSFVCMMGAVVIHMKKLSTENFLEGVEIIMLPLPFLNISVISFWECMTGAWFIYTVSESISYVRRKEIQNHQIWIVRHVASGLWVAVQRLLMGPSAFATNKIAALIGANVTAGYKHRIIFYAPMLIGQCVTFGVGEYAVHLLGKNMKKGKRA</sequence>
<evidence type="ECO:0000256" key="1">
    <source>
        <dbReference type="SAM" id="Phobius"/>
    </source>
</evidence>
<feature type="transmembrane region" description="Helical" evidence="1">
    <location>
        <begin position="9"/>
        <end position="34"/>
    </location>
</feature>
<protein>
    <submittedName>
        <fullName evidence="2">Uncharacterized protein</fullName>
    </submittedName>
</protein>
<dbReference type="AlphaFoldDB" id="A0A7S3PVE7"/>
<proteinExistence type="predicted"/>
<gene>
    <name evidence="2" type="ORF">CDEB00056_LOCUS1731</name>
</gene>
<keyword evidence="1" id="KW-0472">Membrane</keyword>
<keyword evidence="1" id="KW-1133">Transmembrane helix</keyword>
<feature type="transmembrane region" description="Helical" evidence="1">
    <location>
        <begin position="190"/>
        <end position="213"/>
    </location>
</feature>
<reference evidence="2" key="1">
    <citation type="submission" date="2021-01" db="EMBL/GenBank/DDBJ databases">
        <authorList>
            <person name="Corre E."/>
            <person name="Pelletier E."/>
            <person name="Niang G."/>
            <person name="Scheremetjew M."/>
            <person name="Finn R."/>
            <person name="Kale V."/>
            <person name="Holt S."/>
            <person name="Cochrane G."/>
            <person name="Meng A."/>
            <person name="Brown T."/>
            <person name="Cohen L."/>
        </authorList>
    </citation>
    <scope>NUCLEOTIDE SEQUENCE</scope>
    <source>
        <strain evidence="2">MM31A-1</strain>
    </source>
</reference>
<feature type="transmembrane region" description="Helical" evidence="1">
    <location>
        <begin position="233"/>
        <end position="257"/>
    </location>
</feature>
<accession>A0A7S3PVE7</accession>
<dbReference type="EMBL" id="HBIO01002440">
    <property type="protein sequence ID" value="CAE0456890.1"/>
    <property type="molecule type" value="Transcribed_RNA"/>
</dbReference>
<feature type="transmembrane region" description="Helical" evidence="1">
    <location>
        <begin position="108"/>
        <end position="129"/>
    </location>
</feature>
<evidence type="ECO:0000313" key="2">
    <source>
        <dbReference type="EMBL" id="CAE0456890.1"/>
    </source>
</evidence>
<organism evidence="2">
    <name type="scientific">Chaetoceros debilis</name>
    <dbReference type="NCBI Taxonomy" id="122233"/>
    <lineage>
        <taxon>Eukaryota</taxon>
        <taxon>Sar</taxon>
        <taxon>Stramenopiles</taxon>
        <taxon>Ochrophyta</taxon>
        <taxon>Bacillariophyta</taxon>
        <taxon>Coscinodiscophyceae</taxon>
        <taxon>Chaetocerotophycidae</taxon>
        <taxon>Chaetocerotales</taxon>
        <taxon>Chaetocerotaceae</taxon>
        <taxon>Chaetoceros</taxon>
    </lineage>
</organism>
<keyword evidence="1" id="KW-0812">Transmembrane</keyword>